<feature type="region of interest" description="Disordered" evidence="10">
    <location>
        <begin position="195"/>
        <end position="235"/>
    </location>
</feature>
<dbReference type="GO" id="GO:0031261">
    <property type="term" value="C:DNA replication preinitiation complex"/>
    <property type="evidence" value="ECO:0007669"/>
    <property type="project" value="TreeGrafter"/>
</dbReference>
<keyword evidence="5" id="KW-0235">DNA replication</keyword>
<comment type="function">
    <text evidence="9">Component of the origin recognition complex (ORC) that binds origins of replication. DNA-binding is ATP-dependent. The specific DNA sequences that define origins of replication have not been identified yet. ORC is required to assemble the pre-replication complex necessary to initiate DNA replication. Binds histone H3 and H4 trimethylation marks H3K9me3, H3K27me3 and H4K20me3.</text>
</comment>
<dbReference type="Pfam" id="PF18137">
    <property type="entry name" value="WHD_ORC"/>
    <property type="match status" value="1"/>
</dbReference>
<keyword evidence="4" id="KW-0597">Phosphoprotein</keyword>
<feature type="domain" description="Origin recognition complex subunit 3 winged helix C-terminal" evidence="12">
    <location>
        <begin position="633"/>
        <end position="742"/>
    </location>
</feature>
<organism evidence="14 15">
    <name type="scientific">Meganyctiphanes norvegica</name>
    <name type="common">Northern krill</name>
    <name type="synonym">Thysanopoda norvegica</name>
    <dbReference type="NCBI Taxonomy" id="48144"/>
    <lineage>
        <taxon>Eukaryota</taxon>
        <taxon>Metazoa</taxon>
        <taxon>Ecdysozoa</taxon>
        <taxon>Arthropoda</taxon>
        <taxon>Crustacea</taxon>
        <taxon>Multicrustacea</taxon>
        <taxon>Malacostraca</taxon>
        <taxon>Eumalacostraca</taxon>
        <taxon>Eucarida</taxon>
        <taxon>Euphausiacea</taxon>
        <taxon>Euphausiidae</taxon>
        <taxon>Meganyctiphanes</taxon>
    </lineage>
</organism>
<name>A0AAV2SW57_MEGNR</name>
<evidence type="ECO:0000256" key="1">
    <source>
        <dbReference type="ARBA" id="ARBA00004123"/>
    </source>
</evidence>
<feature type="domain" description="Origin recognition complex subunit 3 insertion" evidence="13">
    <location>
        <begin position="385"/>
        <end position="620"/>
    </location>
</feature>
<evidence type="ECO:0000256" key="5">
    <source>
        <dbReference type="ARBA" id="ARBA00022705"/>
    </source>
</evidence>
<evidence type="ECO:0000256" key="7">
    <source>
        <dbReference type="ARBA" id="ARBA00023242"/>
    </source>
</evidence>
<comment type="subcellular location">
    <subcellularLocation>
        <location evidence="1">Nucleus</location>
    </subcellularLocation>
</comment>
<comment type="caution">
    <text evidence="14">The sequence shown here is derived from an EMBL/GenBank/DDBJ whole genome shotgun (WGS) entry which is preliminary data.</text>
</comment>
<evidence type="ECO:0000313" key="15">
    <source>
        <dbReference type="Proteomes" id="UP001497623"/>
    </source>
</evidence>
<evidence type="ECO:0000256" key="4">
    <source>
        <dbReference type="ARBA" id="ARBA00022553"/>
    </source>
</evidence>
<comment type="subunit">
    <text evidence="8">Component of ORC, a complex composed of at least 6 subunits: ORC1, ORC2, ORC3, ORC4, ORC5 and ORC6. ORC is regulated in a cell-cycle dependent manner. It is sequentially assembled at the exit from anaphase of mitosis and disassembled as cells enter S phase.</text>
</comment>
<dbReference type="GO" id="GO:0003688">
    <property type="term" value="F:DNA replication origin binding"/>
    <property type="evidence" value="ECO:0007669"/>
    <property type="project" value="TreeGrafter"/>
</dbReference>
<evidence type="ECO:0000256" key="3">
    <source>
        <dbReference type="ARBA" id="ARBA00019085"/>
    </source>
</evidence>
<keyword evidence="15" id="KW-1185">Reference proteome</keyword>
<evidence type="ECO:0000256" key="6">
    <source>
        <dbReference type="ARBA" id="ARBA00023125"/>
    </source>
</evidence>
<keyword evidence="7" id="KW-0539">Nucleus</keyword>
<evidence type="ECO:0000313" key="14">
    <source>
        <dbReference type="EMBL" id="CAL4245587.1"/>
    </source>
</evidence>
<dbReference type="InterPro" id="IPR045667">
    <property type="entry name" value="ORC3_N"/>
</dbReference>
<keyword evidence="6" id="KW-0238">DNA-binding</keyword>
<feature type="domain" description="Origin recognition complex subunit 3 N-terminal" evidence="11">
    <location>
        <begin position="3"/>
        <end position="369"/>
    </location>
</feature>
<dbReference type="GO" id="GO:0005664">
    <property type="term" value="C:nuclear origin of replication recognition complex"/>
    <property type="evidence" value="ECO:0007669"/>
    <property type="project" value="InterPro"/>
</dbReference>
<dbReference type="PANTHER" id="PTHR12748:SF0">
    <property type="entry name" value="ORIGIN RECOGNITION COMPLEX SUBUNIT 3"/>
    <property type="match status" value="1"/>
</dbReference>
<dbReference type="CDD" id="cd20704">
    <property type="entry name" value="Orc3"/>
    <property type="match status" value="2"/>
</dbReference>
<dbReference type="EMBL" id="CAXKWB010139558">
    <property type="protein sequence ID" value="CAL4245587.1"/>
    <property type="molecule type" value="Genomic_DNA"/>
</dbReference>
<evidence type="ECO:0000256" key="2">
    <source>
        <dbReference type="ARBA" id="ARBA00010977"/>
    </source>
</evidence>
<gene>
    <name evidence="14" type="ORF">MNOR_LOCUS41066</name>
</gene>
<sequence length="745" mass="84094">MSATVSVSKGVFPFKRAKKGKKCVSGTEQFWTGGQDDVTKKQSYQNYLQTWDRVTEITRELQQKTHSKVFEDLISFVRKSGEFSPKEPCPKNTEIPTDNHWDIPTACLVTGVNMPDHDAIFSSLFQQLIGSVTPHVARLQSRDSATVRGAVLKMVTQLMGRNDLVDPDLADEMLVGPQVKRTQCNMTVLSSWYKDVGNNTSKSPNKRNSPKKDSSPRKASSPQKKMKIENSELGNTVHNSYSGPLVVIFEDVESFSSHVLQDLILICSEYKKILPFVFVFGVATSPAAVHACLSQDASARVAMETFQAQPSTSYLTHIIDKILMTDQIPFHIGGRTFKLLLDIFLYHDLSVKNFIKGLRFSMIEHFTSHTSAFLCCEKSERKKRISNMSSIQLDNIRKLNSFRSAVEKASPKDQAALLVDDNVTKEKIEDMLNNLDCWYVRFCHLVKFVNSLTGGLPHSPLGRQVREVLSSCLSQSLVESDEFCEAWKTLGTMSREEILPLLRDSLQMLHECSDEDDVLMLIHGELSLLVSQFSSLDTDKPTDVDPSDESTDSTPLLQVQVNDRFHLKEKLQEMAKQKVKRPNAFESLRSEILQFLERTFKEHLPCPTSRPLHEICFFDSSSSVKRHLVGMPRASLTTALANPHHYLQCSCCFLEDKSGITTSLPDVSVAYKLHLECGRMINLYDWMQAFIAVIDPDNDMSIKKSVDPQLQARFVQAVSELQFLGFIKPTKRKTDHVARLTWGSC</sequence>
<evidence type="ECO:0000259" key="12">
    <source>
        <dbReference type="Pfam" id="PF18137"/>
    </source>
</evidence>
<reference evidence="14 15" key="1">
    <citation type="submission" date="2024-05" db="EMBL/GenBank/DDBJ databases">
        <authorList>
            <person name="Wallberg A."/>
        </authorList>
    </citation>
    <scope>NUCLEOTIDE SEQUENCE [LARGE SCALE GENOMIC DNA]</scope>
</reference>
<dbReference type="GO" id="GO:0005656">
    <property type="term" value="C:nuclear pre-replicative complex"/>
    <property type="evidence" value="ECO:0007669"/>
    <property type="project" value="TreeGrafter"/>
</dbReference>
<dbReference type="InterPro" id="IPR020795">
    <property type="entry name" value="ORC3"/>
</dbReference>
<proteinExistence type="inferred from homology"/>
<dbReference type="InterPro" id="IPR040855">
    <property type="entry name" value="ORC_WH_C"/>
</dbReference>
<dbReference type="Pfam" id="PF07034">
    <property type="entry name" value="ORC3_N"/>
    <property type="match status" value="1"/>
</dbReference>
<evidence type="ECO:0000256" key="8">
    <source>
        <dbReference type="ARBA" id="ARBA00026084"/>
    </source>
</evidence>
<protein>
    <recommendedName>
        <fullName evidence="3">Origin recognition complex subunit 3</fullName>
    </recommendedName>
</protein>
<dbReference type="AlphaFoldDB" id="A0AAV2SW57"/>
<evidence type="ECO:0000256" key="9">
    <source>
        <dbReference type="ARBA" id="ARBA00045241"/>
    </source>
</evidence>
<evidence type="ECO:0000259" key="13">
    <source>
        <dbReference type="Pfam" id="PF19675"/>
    </source>
</evidence>
<dbReference type="Proteomes" id="UP001497623">
    <property type="component" value="Unassembled WGS sequence"/>
</dbReference>
<accession>A0AAV2SW57</accession>
<evidence type="ECO:0000256" key="10">
    <source>
        <dbReference type="SAM" id="MobiDB-lite"/>
    </source>
</evidence>
<comment type="similarity">
    <text evidence="2">Belongs to the ORC3 family.</text>
</comment>
<dbReference type="Pfam" id="PF19675">
    <property type="entry name" value="ORC3_ins"/>
    <property type="match status" value="1"/>
</dbReference>
<dbReference type="InterPro" id="IPR045663">
    <property type="entry name" value="ORC3_ins"/>
</dbReference>
<dbReference type="GO" id="GO:0006270">
    <property type="term" value="P:DNA replication initiation"/>
    <property type="evidence" value="ECO:0007669"/>
    <property type="project" value="TreeGrafter"/>
</dbReference>
<evidence type="ECO:0000259" key="11">
    <source>
        <dbReference type="Pfam" id="PF07034"/>
    </source>
</evidence>
<dbReference type="PANTHER" id="PTHR12748">
    <property type="entry name" value="ORIGIN RECOGNITION COMPLEX SUBUNIT 3"/>
    <property type="match status" value="1"/>
</dbReference>